<evidence type="ECO:0000313" key="2">
    <source>
        <dbReference type="EMBL" id="UQZ84635.1"/>
    </source>
</evidence>
<dbReference type="InterPro" id="IPR037914">
    <property type="entry name" value="SpoVT-AbrB_sf"/>
</dbReference>
<keyword evidence="3" id="KW-1185">Reference proteome</keyword>
<accession>A0ABY4RRK1</accession>
<reference evidence="2" key="1">
    <citation type="submission" date="2018-02" db="EMBL/GenBank/DDBJ databases">
        <authorList>
            <person name="Kim S.-K."/>
            <person name="Jung H.-I."/>
            <person name="Lee S.-W."/>
        </authorList>
    </citation>
    <scope>NUCLEOTIDE SEQUENCE</scope>
    <source>
        <strain evidence="2">SK3146</strain>
    </source>
</reference>
<dbReference type="Proteomes" id="UP001057134">
    <property type="component" value="Chromosome"/>
</dbReference>
<dbReference type="SUPFAM" id="SSF89447">
    <property type="entry name" value="AbrB/MazE/MraZ-like"/>
    <property type="match status" value="1"/>
</dbReference>
<evidence type="ECO:0000313" key="3">
    <source>
        <dbReference type="Proteomes" id="UP001057134"/>
    </source>
</evidence>
<gene>
    <name evidence="2" type="ORF">SK3146_03890</name>
</gene>
<protein>
    <submittedName>
        <fullName evidence="2">SpoVT / AbrB like domain protein</fullName>
    </submittedName>
</protein>
<feature type="domain" description="SpoVT-AbrB" evidence="1">
    <location>
        <begin position="21"/>
        <end position="67"/>
    </location>
</feature>
<dbReference type="SMART" id="SM00966">
    <property type="entry name" value="SpoVT_AbrB"/>
    <property type="match status" value="1"/>
</dbReference>
<dbReference type="InterPro" id="IPR007159">
    <property type="entry name" value="SpoVT-AbrB_dom"/>
</dbReference>
<organism evidence="2 3">
    <name type="scientific">Paenibacillus konkukensis</name>
    <dbReference type="NCBI Taxonomy" id="2020716"/>
    <lineage>
        <taxon>Bacteria</taxon>
        <taxon>Bacillati</taxon>
        <taxon>Bacillota</taxon>
        <taxon>Bacilli</taxon>
        <taxon>Bacillales</taxon>
        <taxon>Paenibacillaceae</taxon>
        <taxon>Paenibacillus</taxon>
    </lineage>
</organism>
<dbReference type="Gene3D" id="2.10.260.10">
    <property type="match status" value="1"/>
</dbReference>
<reference evidence="2" key="2">
    <citation type="journal article" date="2021" name="J Anim Sci Technol">
        <title>Complete genome sequence of Paenibacillus konkukensis sp. nov. SK3146 as a potential probiotic strain.</title>
        <authorList>
            <person name="Jung H.I."/>
            <person name="Park S."/>
            <person name="Niu K.M."/>
            <person name="Lee S.W."/>
            <person name="Kothari D."/>
            <person name="Yi K.J."/>
            <person name="Kim S.K."/>
        </authorList>
    </citation>
    <scope>NUCLEOTIDE SEQUENCE</scope>
    <source>
        <strain evidence="2">SK3146</strain>
    </source>
</reference>
<dbReference type="EMBL" id="CP027059">
    <property type="protein sequence ID" value="UQZ84635.1"/>
    <property type="molecule type" value="Genomic_DNA"/>
</dbReference>
<sequence length="103" mass="11461">MVLLAQDCKKGLVHVTTTTIGKWGNSMGVRIPQEFLETAHLGVGTKVEIQLIPEQGILLKPMTQSKRKSNRELRKLLLSMRGKNKSELSQGILIDDSVGDEMF</sequence>
<name>A0ABY4RRK1_9BACL</name>
<evidence type="ECO:0000259" key="1">
    <source>
        <dbReference type="SMART" id="SM00966"/>
    </source>
</evidence>
<proteinExistence type="predicted"/>
<dbReference type="Pfam" id="PF04014">
    <property type="entry name" value="MazE_antitoxin"/>
    <property type="match status" value="1"/>
</dbReference>